<evidence type="ECO:0000313" key="3">
    <source>
        <dbReference type="EMBL" id="HIR47961.1"/>
    </source>
</evidence>
<dbReference type="EMBL" id="DVGZ01000109">
    <property type="protein sequence ID" value="HIR47961.1"/>
    <property type="molecule type" value="Genomic_DNA"/>
</dbReference>
<keyword evidence="1" id="KW-0812">Transmembrane</keyword>
<sequence length="316" mass="36194">MKKVAVLIPCYNEEKTVQKVVEDYRRVLPQAEIYVYDNNSTDKTAELAAQAGAIVRREYRQGKGNVIRSMFRQIDADCYLMIDGDDTYPAEYAPEMVRMILDGEADMVNGDRLSSTYFTENKRLFHNTGNRLVRGLINHLFHTDVRDIMTGYRAFSRGFVKTFPVLSRGFEIETEMTIHAVDKNFLIREIPVDYRDRPQGSVSKLNTYSDGAKVLCTIFRLYKDYKPFAFFGAAALIFLLLAVLLFLPVGLEFLRTGLVPRFPTLIVSVTFGLCALLSFVAGMILDVVVKKHRQLFELMLTMFEEEARHEAGEMDR</sequence>
<reference evidence="3" key="1">
    <citation type="submission" date="2020-10" db="EMBL/GenBank/DDBJ databases">
        <authorList>
            <person name="Gilroy R."/>
        </authorList>
    </citation>
    <scope>NUCLEOTIDE SEQUENCE</scope>
    <source>
        <strain evidence="3">ChiSxjej1B13-7958</strain>
    </source>
</reference>
<feature type="transmembrane region" description="Helical" evidence="1">
    <location>
        <begin position="262"/>
        <end position="289"/>
    </location>
</feature>
<evidence type="ECO:0000313" key="4">
    <source>
        <dbReference type="Proteomes" id="UP000824242"/>
    </source>
</evidence>
<feature type="transmembrane region" description="Helical" evidence="1">
    <location>
        <begin position="228"/>
        <end position="250"/>
    </location>
</feature>
<dbReference type="Proteomes" id="UP000824242">
    <property type="component" value="Unassembled WGS sequence"/>
</dbReference>
<evidence type="ECO:0000259" key="2">
    <source>
        <dbReference type="Pfam" id="PF00535"/>
    </source>
</evidence>
<dbReference type="Pfam" id="PF00535">
    <property type="entry name" value="Glycos_transf_2"/>
    <property type="match status" value="1"/>
</dbReference>
<dbReference type="PANTHER" id="PTHR48090">
    <property type="entry name" value="UNDECAPRENYL-PHOSPHATE 4-DEOXY-4-FORMAMIDO-L-ARABINOSE TRANSFERASE-RELATED"/>
    <property type="match status" value="1"/>
</dbReference>
<reference evidence="3" key="2">
    <citation type="journal article" date="2021" name="PeerJ">
        <title>Extensive microbial diversity within the chicken gut microbiome revealed by metagenomics and culture.</title>
        <authorList>
            <person name="Gilroy R."/>
            <person name="Ravi A."/>
            <person name="Getino M."/>
            <person name="Pursley I."/>
            <person name="Horton D.L."/>
            <person name="Alikhan N.F."/>
            <person name="Baker D."/>
            <person name="Gharbi K."/>
            <person name="Hall N."/>
            <person name="Watson M."/>
            <person name="Adriaenssens E.M."/>
            <person name="Foster-Nyarko E."/>
            <person name="Jarju S."/>
            <person name="Secka A."/>
            <person name="Antonio M."/>
            <person name="Oren A."/>
            <person name="Chaudhuri R.R."/>
            <person name="La Ragione R."/>
            <person name="Hildebrand F."/>
            <person name="Pallen M.J."/>
        </authorList>
    </citation>
    <scope>NUCLEOTIDE SEQUENCE</scope>
    <source>
        <strain evidence="3">ChiSxjej1B13-7958</strain>
    </source>
</reference>
<dbReference type="AlphaFoldDB" id="A0A9D1ANQ3"/>
<dbReference type="PANTHER" id="PTHR48090:SF7">
    <property type="entry name" value="RFBJ PROTEIN"/>
    <property type="match status" value="1"/>
</dbReference>
<name>A0A9D1ANQ3_9FIRM</name>
<evidence type="ECO:0000256" key="1">
    <source>
        <dbReference type="SAM" id="Phobius"/>
    </source>
</evidence>
<protein>
    <submittedName>
        <fullName evidence="3">Glycosyltransferase</fullName>
    </submittedName>
</protein>
<accession>A0A9D1ANQ3</accession>
<comment type="caution">
    <text evidence="3">The sequence shown here is derived from an EMBL/GenBank/DDBJ whole genome shotgun (WGS) entry which is preliminary data.</text>
</comment>
<dbReference type="InterPro" id="IPR029044">
    <property type="entry name" value="Nucleotide-diphossugar_trans"/>
</dbReference>
<gene>
    <name evidence="3" type="ORF">IAB89_09980</name>
</gene>
<feature type="domain" description="Glycosyltransferase 2-like" evidence="2">
    <location>
        <begin position="6"/>
        <end position="161"/>
    </location>
</feature>
<dbReference type="Gene3D" id="3.90.550.10">
    <property type="entry name" value="Spore Coat Polysaccharide Biosynthesis Protein SpsA, Chain A"/>
    <property type="match status" value="1"/>
</dbReference>
<organism evidence="3 4">
    <name type="scientific">Candidatus Caccousia avicola</name>
    <dbReference type="NCBI Taxonomy" id="2840721"/>
    <lineage>
        <taxon>Bacteria</taxon>
        <taxon>Bacillati</taxon>
        <taxon>Bacillota</taxon>
        <taxon>Clostridia</taxon>
        <taxon>Eubacteriales</taxon>
        <taxon>Oscillospiraceae</taxon>
        <taxon>Oscillospiraceae incertae sedis</taxon>
        <taxon>Candidatus Caccousia</taxon>
    </lineage>
</organism>
<dbReference type="CDD" id="cd04179">
    <property type="entry name" value="DPM_DPG-synthase_like"/>
    <property type="match status" value="1"/>
</dbReference>
<keyword evidence="1" id="KW-0472">Membrane</keyword>
<dbReference type="InterPro" id="IPR050256">
    <property type="entry name" value="Glycosyltransferase_2"/>
</dbReference>
<proteinExistence type="predicted"/>
<keyword evidence="1" id="KW-1133">Transmembrane helix</keyword>
<dbReference type="SUPFAM" id="SSF53448">
    <property type="entry name" value="Nucleotide-diphospho-sugar transferases"/>
    <property type="match status" value="1"/>
</dbReference>
<dbReference type="InterPro" id="IPR001173">
    <property type="entry name" value="Glyco_trans_2-like"/>
</dbReference>